<dbReference type="AlphaFoldDB" id="A0A840D2D4"/>
<dbReference type="InterPro" id="IPR009057">
    <property type="entry name" value="Homeodomain-like_sf"/>
</dbReference>
<dbReference type="InterPro" id="IPR050109">
    <property type="entry name" value="HTH-type_TetR-like_transc_reg"/>
</dbReference>
<dbReference type="PANTHER" id="PTHR30055:SF234">
    <property type="entry name" value="HTH-TYPE TRANSCRIPTIONAL REGULATOR BETI"/>
    <property type="match status" value="1"/>
</dbReference>
<keyword evidence="2 4" id="KW-0238">DNA-binding</keyword>
<dbReference type="EMBL" id="JACIER010000001">
    <property type="protein sequence ID" value="MBB4042423.1"/>
    <property type="molecule type" value="Genomic_DNA"/>
</dbReference>
<evidence type="ECO:0000256" key="2">
    <source>
        <dbReference type="ARBA" id="ARBA00023125"/>
    </source>
</evidence>
<dbReference type="PRINTS" id="PR00455">
    <property type="entry name" value="HTHTETR"/>
</dbReference>
<dbReference type="Pfam" id="PF00440">
    <property type="entry name" value="TetR_N"/>
    <property type="match status" value="1"/>
</dbReference>
<keyword evidence="3" id="KW-0804">Transcription</keyword>
<sequence length="196" mass="22714">MSKERDREQSEDKLINAVGELIAEVGFEGLGVNQVAKHAGFSKNLIYRYFESLDGLIYAYMKKNDFWLNAPMEMPETADIRSYLKAFYRREIVEFRASIALKRLRRWELSTDKEFVVQLRAQREQKGVHFMHMMSQFAKADKAQIQAISALLDAGIVYLAIFEENCQMYNGIDIQSDEGWQQIAQGIDLLVDIMIK</sequence>
<name>A0A840D2D4_9BACE</name>
<feature type="domain" description="HTH tetR-type" evidence="5">
    <location>
        <begin position="8"/>
        <end position="68"/>
    </location>
</feature>
<proteinExistence type="predicted"/>
<evidence type="ECO:0000313" key="6">
    <source>
        <dbReference type="EMBL" id="MBB4042423.1"/>
    </source>
</evidence>
<evidence type="ECO:0000256" key="3">
    <source>
        <dbReference type="ARBA" id="ARBA00023163"/>
    </source>
</evidence>
<protein>
    <submittedName>
        <fullName evidence="6">AcrR family transcriptional regulator</fullName>
    </submittedName>
</protein>
<comment type="caution">
    <text evidence="6">The sequence shown here is derived from an EMBL/GenBank/DDBJ whole genome shotgun (WGS) entry which is preliminary data.</text>
</comment>
<feature type="DNA-binding region" description="H-T-H motif" evidence="4">
    <location>
        <begin position="31"/>
        <end position="50"/>
    </location>
</feature>
<keyword evidence="1" id="KW-0805">Transcription regulation</keyword>
<dbReference type="Gene3D" id="1.10.357.10">
    <property type="entry name" value="Tetracycline Repressor, domain 2"/>
    <property type="match status" value="1"/>
</dbReference>
<evidence type="ECO:0000256" key="1">
    <source>
        <dbReference type="ARBA" id="ARBA00023015"/>
    </source>
</evidence>
<dbReference type="RefSeq" id="WP_044164762.1">
    <property type="nucleotide sequence ID" value="NZ_JACIER010000001.1"/>
</dbReference>
<accession>A0A840D2D4</accession>
<evidence type="ECO:0000256" key="4">
    <source>
        <dbReference type="PROSITE-ProRule" id="PRU00335"/>
    </source>
</evidence>
<dbReference type="InterPro" id="IPR001647">
    <property type="entry name" value="HTH_TetR"/>
</dbReference>
<dbReference type="GO" id="GO:0003700">
    <property type="term" value="F:DNA-binding transcription factor activity"/>
    <property type="evidence" value="ECO:0007669"/>
    <property type="project" value="TreeGrafter"/>
</dbReference>
<organism evidence="6 7">
    <name type="scientific">Bacteroides reticulotermitis</name>
    <dbReference type="NCBI Taxonomy" id="1133319"/>
    <lineage>
        <taxon>Bacteria</taxon>
        <taxon>Pseudomonadati</taxon>
        <taxon>Bacteroidota</taxon>
        <taxon>Bacteroidia</taxon>
        <taxon>Bacteroidales</taxon>
        <taxon>Bacteroidaceae</taxon>
        <taxon>Bacteroides</taxon>
    </lineage>
</organism>
<evidence type="ECO:0000259" key="5">
    <source>
        <dbReference type="PROSITE" id="PS50977"/>
    </source>
</evidence>
<dbReference type="PROSITE" id="PS50977">
    <property type="entry name" value="HTH_TETR_2"/>
    <property type="match status" value="1"/>
</dbReference>
<dbReference type="GO" id="GO:0000976">
    <property type="term" value="F:transcription cis-regulatory region binding"/>
    <property type="evidence" value="ECO:0007669"/>
    <property type="project" value="TreeGrafter"/>
</dbReference>
<reference evidence="6" key="1">
    <citation type="submission" date="2020-08" db="EMBL/GenBank/DDBJ databases">
        <title>Genomic Encyclopedia of Type Strains, Phase IV (KMG-IV): sequencing the most valuable type-strain genomes for metagenomic binning, comparative biology and taxonomic classification.</title>
        <authorList>
            <person name="Goeker M."/>
        </authorList>
    </citation>
    <scope>NUCLEOTIDE SEQUENCE [LARGE SCALE GENOMIC DNA]</scope>
    <source>
        <strain evidence="6">DSM 105720</strain>
    </source>
</reference>
<gene>
    <name evidence="6" type="ORF">GGR06_000182</name>
</gene>
<dbReference type="PANTHER" id="PTHR30055">
    <property type="entry name" value="HTH-TYPE TRANSCRIPTIONAL REGULATOR RUTR"/>
    <property type="match status" value="1"/>
</dbReference>
<evidence type="ECO:0000313" key="7">
    <source>
        <dbReference type="Proteomes" id="UP000560658"/>
    </source>
</evidence>
<keyword evidence="7" id="KW-1185">Reference proteome</keyword>
<dbReference type="Proteomes" id="UP000560658">
    <property type="component" value="Unassembled WGS sequence"/>
</dbReference>
<dbReference type="SUPFAM" id="SSF46689">
    <property type="entry name" value="Homeodomain-like"/>
    <property type="match status" value="1"/>
</dbReference>